<dbReference type="EMBL" id="BQNB010008932">
    <property type="protein sequence ID" value="GJS56389.1"/>
    <property type="molecule type" value="Genomic_DNA"/>
</dbReference>
<dbReference type="InterPro" id="IPR012337">
    <property type="entry name" value="RNaseH-like_sf"/>
</dbReference>
<feature type="domain" description="Integrase catalytic" evidence="2">
    <location>
        <begin position="513"/>
        <end position="613"/>
    </location>
</feature>
<feature type="region of interest" description="Disordered" evidence="1">
    <location>
        <begin position="104"/>
        <end position="143"/>
    </location>
</feature>
<feature type="compositionally biased region" description="Low complexity" evidence="1">
    <location>
        <begin position="110"/>
        <end position="141"/>
    </location>
</feature>
<proteinExistence type="predicted"/>
<dbReference type="PROSITE" id="PS50994">
    <property type="entry name" value="INTEGRASE"/>
    <property type="match status" value="1"/>
</dbReference>
<dbReference type="InterPro" id="IPR039537">
    <property type="entry name" value="Retrotran_Ty1/copia-like"/>
</dbReference>
<dbReference type="PANTHER" id="PTHR42648">
    <property type="entry name" value="TRANSPOSASE, PUTATIVE-RELATED"/>
    <property type="match status" value="1"/>
</dbReference>
<dbReference type="InterPro" id="IPR036397">
    <property type="entry name" value="RNaseH_sf"/>
</dbReference>
<dbReference type="Gene3D" id="3.30.420.10">
    <property type="entry name" value="Ribonuclease H-like superfamily/Ribonuclease H"/>
    <property type="match status" value="2"/>
</dbReference>
<name>A0ABQ4WU24_9ASTR</name>
<accession>A0ABQ4WU24</accession>
<evidence type="ECO:0000259" key="2">
    <source>
        <dbReference type="PROSITE" id="PS50994"/>
    </source>
</evidence>
<comment type="caution">
    <text evidence="3">The sequence shown here is derived from an EMBL/GenBank/DDBJ whole genome shotgun (WGS) entry which is preliminary data.</text>
</comment>
<dbReference type="Proteomes" id="UP001151760">
    <property type="component" value="Unassembled WGS sequence"/>
</dbReference>
<dbReference type="SUPFAM" id="SSF53098">
    <property type="entry name" value="Ribonuclease H-like"/>
    <property type="match status" value="1"/>
</dbReference>
<gene>
    <name evidence="3" type="ORF">Tco_0629751</name>
</gene>
<feature type="compositionally biased region" description="Polar residues" evidence="1">
    <location>
        <begin position="650"/>
        <end position="659"/>
    </location>
</feature>
<reference evidence="3" key="1">
    <citation type="journal article" date="2022" name="Int. J. Mol. Sci.">
        <title>Draft Genome of Tanacetum Coccineum: Genomic Comparison of Closely Related Tanacetum-Family Plants.</title>
        <authorList>
            <person name="Yamashiro T."/>
            <person name="Shiraishi A."/>
            <person name="Nakayama K."/>
            <person name="Satake H."/>
        </authorList>
    </citation>
    <scope>NUCLEOTIDE SEQUENCE</scope>
</reference>
<dbReference type="InterPro" id="IPR025724">
    <property type="entry name" value="GAG-pre-integrase_dom"/>
</dbReference>
<dbReference type="Pfam" id="PF13976">
    <property type="entry name" value="gag_pre-integrs"/>
    <property type="match status" value="1"/>
</dbReference>
<dbReference type="InterPro" id="IPR001584">
    <property type="entry name" value="Integrase_cat-core"/>
</dbReference>
<keyword evidence="4" id="KW-1185">Reference proteome</keyword>
<reference evidence="3" key="2">
    <citation type="submission" date="2022-01" db="EMBL/GenBank/DDBJ databases">
        <authorList>
            <person name="Yamashiro T."/>
            <person name="Shiraishi A."/>
            <person name="Satake H."/>
            <person name="Nakayama K."/>
        </authorList>
    </citation>
    <scope>NUCLEOTIDE SEQUENCE</scope>
</reference>
<feature type="region of interest" description="Disordered" evidence="1">
    <location>
        <begin position="650"/>
        <end position="674"/>
    </location>
</feature>
<evidence type="ECO:0000313" key="4">
    <source>
        <dbReference type="Proteomes" id="UP001151760"/>
    </source>
</evidence>
<evidence type="ECO:0000256" key="1">
    <source>
        <dbReference type="SAM" id="MobiDB-lite"/>
    </source>
</evidence>
<sequence>MLSTKPNLFYDPNMKTGFGYQNPKRLKKAIKAHPKMYNGKYLKYDQLNINLLDYEKTLKDTEKSRLKMKDKMNQLDYAKLNKLYESFVPQKEIFADQTYLSPPSTSAVTPESSPQKSSIPPKKMPKESVSSVRRPSSSCSSGKNSVLLNTRILPKTVGVHDRNNKNTNVTYQINVVKNKNLVENVNAVNALKVPVDVLCVSCDKNVLIPCHDKCFAKYKLFVNANVGRALFTTPRTVKYMSVDTTPVVAKTRFAVFTPFTAKEKDSNASQSTLLFESASTLSNYMRTKVHISMKWQKWFKRQPNFSWPPKRVTAKTTSSVTKSRDNVVSHSKTPVTVKKWVAESSTLPFVSSICVAEKFMGTICFRNDQFVAITGYGYYDQGNLTICHGEDLLTGSHDSNLYTISIFDMATSSLVCLMSKATSTKSWLWHRRLSYLNFGTINHLTKQDLVDGLLKFKYDKDHLCPAYKQRKSKKATLKSKLVLSTHSKLEMTHMDLCGLMRIENINGKRYILIIVDDYSHYTWVYFLCIKNEAPEMIIKFITQIQRNITPQENGVVERRNQTLVEAAHTMLIFSKAPKFLWAEAISTACFTQNHSLVHTHYNKTPYELIKNRIPNRFSNRQLQNEKIMEIIHVKFDELKAMASECNSLGPGQNCSNFQDSSEDSNETPSKEDLDNLFGPLYEEYYETRSFKVSTNSAATTLNNENTSSLSSSIVEENEAPQIVSSSEEPIANEPTTLVSDDIVDESIQENTLELDGNTFINPLCSNVLEEAEPSSTN</sequence>
<protein>
    <submittedName>
        <fullName evidence="3">Retrovirus-related pol polyprotein from transposon TNT 1-94</fullName>
    </submittedName>
</protein>
<organism evidence="3 4">
    <name type="scientific">Tanacetum coccineum</name>
    <dbReference type="NCBI Taxonomy" id="301880"/>
    <lineage>
        <taxon>Eukaryota</taxon>
        <taxon>Viridiplantae</taxon>
        <taxon>Streptophyta</taxon>
        <taxon>Embryophyta</taxon>
        <taxon>Tracheophyta</taxon>
        <taxon>Spermatophyta</taxon>
        <taxon>Magnoliopsida</taxon>
        <taxon>eudicotyledons</taxon>
        <taxon>Gunneridae</taxon>
        <taxon>Pentapetalae</taxon>
        <taxon>asterids</taxon>
        <taxon>campanulids</taxon>
        <taxon>Asterales</taxon>
        <taxon>Asteraceae</taxon>
        <taxon>Asteroideae</taxon>
        <taxon>Anthemideae</taxon>
        <taxon>Anthemidinae</taxon>
        <taxon>Tanacetum</taxon>
    </lineage>
</organism>
<dbReference type="PANTHER" id="PTHR42648:SF18">
    <property type="entry name" value="RETROTRANSPOSON, UNCLASSIFIED-LIKE PROTEIN"/>
    <property type="match status" value="1"/>
</dbReference>
<evidence type="ECO:0000313" key="3">
    <source>
        <dbReference type="EMBL" id="GJS56389.1"/>
    </source>
</evidence>